<evidence type="ECO:0000313" key="2">
    <source>
        <dbReference type="EMBL" id="PKW16722.1"/>
    </source>
</evidence>
<dbReference type="GO" id="GO:0003824">
    <property type="term" value="F:catalytic activity"/>
    <property type="evidence" value="ECO:0007669"/>
    <property type="project" value="InterPro"/>
</dbReference>
<dbReference type="InterPro" id="IPR023213">
    <property type="entry name" value="CAT-like_dom_sf"/>
</dbReference>
<organism evidence="2 3">
    <name type="scientific">Saccharopolyspora spinosa</name>
    <dbReference type="NCBI Taxonomy" id="60894"/>
    <lineage>
        <taxon>Bacteria</taxon>
        <taxon>Bacillati</taxon>
        <taxon>Actinomycetota</taxon>
        <taxon>Actinomycetes</taxon>
        <taxon>Pseudonocardiales</taxon>
        <taxon>Pseudonocardiaceae</taxon>
        <taxon>Saccharopolyspora</taxon>
    </lineage>
</organism>
<comment type="caution">
    <text evidence="2">The sequence shown here is derived from an EMBL/GenBank/DDBJ whole genome shotgun (WGS) entry which is preliminary data.</text>
</comment>
<dbReference type="Proteomes" id="UP000233786">
    <property type="component" value="Unassembled WGS sequence"/>
</dbReference>
<dbReference type="RefSeq" id="WP_029535657.1">
    <property type="nucleotide sequence ID" value="NZ_CP061007.1"/>
</dbReference>
<evidence type="ECO:0000313" key="3">
    <source>
        <dbReference type="Proteomes" id="UP000233786"/>
    </source>
</evidence>
<gene>
    <name evidence="2" type="ORF">A8926_4594</name>
</gene>
<dbReference type="Pfam" id="PF00668">
    <property type="entry name" value="Condensation"/>
    <property type="match status" value="1"/>
</dbReference>
<evidence type="ECO:0000259" key="1">
    <source>
        <dbReference type="Pfam" id="PF00668"/>
    </source>
</evidence>
<protein>
    <submittedName>
        <fullName evidence="2">Enterobactin synthetase component F</fullName>
    </submittedName>
</protein>
<dbReference type="PANTHER" id="PTHR45398:SF1">
    <property type="entry name" value="ENZYME, PUTATIVE (JCVI)-RELATED"/>
    <property type="match status" value="1"/>
</dbReference>
<reference evidence="2" key="1">
    <citation type="submission" date="2017-12" db="EMBL/GenBank/DDBJ databases">
        <title>Sequencing the genomes of 1000 Actinobacteria strains.</title>
        <authorList>
            <person name="Klenk H.-P."/>
        </authorList>
    </citation>
    <scope>NUCLEOTIDE SEQUENCE [LARGE SCALE GENOMIC DNA]</scope>
    <source>
        <strain evidence="2">DSM 44228</strain>
    </source>
</reference>
<accession>A0A2N3Y1E6</accession>
<dbReference type="AlphaFoldDB" id="A0A2N3Y1E6"/>
<dbReference type="Gene3D" id="3.30.559.30">
    <property type="entry name" value="Nonribosomal peptide synthetase, condensation domain"/>
    <property type="match status" value="1"/>
</dbReference>
<dbReference type="STRING" id="994479.GCA_000194155_04685"/>
<feature type="domain" description="Condensation" evidence="1">
    <location>
        <begin position="9"/>
        <end position="327"/>
    </location>
</feature>
<proteinExistence type="predicted"/>
<dbReference type="InterPro" id="IPR001242">
    <property type="entry name" value="Condensation_dom"/>
</dbReference>
<dbReference type="SUPFAM" id="SSF52777">
    <property type="entry name" value="CoA-dependent acyltransferases"/>
    <property type="match status" value="2"/>
</dbReference>
<dbReference type="Gene3D" id="3.30.559.10">
    <property type="entry name" value="Chloramphenicol acetyltransferase-like domain"/>
    <property type="match status" value="1"/>
</dbReference>
<dbReference type="GO" id="GO:0008610">
    <property type="term" value="P:lipid biosynthetic process"/>
    <property type="evidence" value="ECO:0007669"/>
    <property type="project" value="UniProtKB-ARBA"/>
</dbReference>
<dbReference type="PANTHER" id="PTHR45398">
    <property type="match status" value="1"/>
</dbReference>
<name>A0A2N3Y1E6_SACSN</name>
<sequence>MTDCRTSTLLPLLAAQRQQWTSHHDDPSNPRYNCGGYFRLTGGIDQVALRAAVTAAYSEADMLRVRLAEVDGQPRQTVVEGGPAPLSSVALPDEQAAFEWMRSALTVPFDLRNGDQMCSHALIEVDSGEEFFFFLYHHIVLDAYGAHRYLARVAQHYNSFVAGTATPKSGFARLEQLVAEERAYRSSARARRDDAYWRDVLATPLPWSALAPHEAPAQPKPLRSVVRVPDRTWSAFQDLSARTGTRWPVVVQAVVACLLSEVTGSADIVIGMLAANRPTHAAVKTPTNMANELPLRVDVDMDGTFIDLLDQVARRVAEATTHQRAHLDRQDTPIALRTFVNVIAFGEQPRFFGCASEFHVLATGPASNFRVNCYGGLTGDHLLEYEVNPCIYDETALTRHQERLRDLLLNLVSSPDVRLSDTLTARTR</sequence>
<dbReference type="EMBL" id="PJNB01000001">
    <property type="protein sequence ID" value="PKW16722.1"/>
    <property type="molecule type" value="Genomic_DNA"/>
</dbReference>
<keyword evidence="3" id="KW-1185">Reference proteome</keyword>